<evidence type="ECO:0000256" key="2">
    <source>
        <dbReference type="ARBA" id="ARBA00005862"/>
    </source>
</evidence>
<dbReference type="SUPFAM" id="SSF52425">
    <property type="entry name" value="Cryptochrome/photolyase, N-terminal domain"/>
    <property type="match status" value="1"/>
</dbReference>
<dbReference type="InterPro" id="IPR006050">
    <property type="entry name" value="DNA_photolyase_N"/>
</dbReference>
<comment type="caution">
    <text evidence="10">The sequence shown here is derived from an EMBL/GenBank/DDBJ whole genome shotgun (WGS) entry which is preliminary data.</text>
</comment>
<feature type="binding site" evidence="6">
    <location>
        <position position="226"/>
    </location>
    <ligand>
        <name>FAD</name>
        <dbReference type="ChEBI" id="CHEBI:57692"/>
    </ligand>
</feature>
<dbReference type="AlphaFoldDB" id="A0AA88H4Y0"/>
<dbReference type="InterPro" id="IPR002081">
    <property type="entry name" value="Cryptochrome/DNA_photolyase_1"/>
</dbReference>
<dbReference type="PANTHER" id="PTHR11455:SF9">
    <property type="entry name" value="CRYPTOCHROME CIRCADIAN CLOCK 5 ISOFORM X1"/>
    <property type="match status" value="1"/>
</dbReference>
<evidence type="ECO:0000256" key="6">
    <source>
        <dbReference type="PIRSR" id="PIRSR602081-1"/>
    </source>
</evidence>
<organism evidence="10 11">
    <name type="scientific">Artemia franciscana</name>
    <name type="common">Brine shrimp</name>
    <name type="synonym">Artemia sanfranciscana</name>
    <dbReference type="NCBI Taxonomy" id="6661"/>
    <lineage>
        <taxon>Eukaryota</taxon>
        <taxon>Metazoa</taxon>
        <taxon>Ecdysozoa</taxon>
        <taxon>Arthropoda</taxon>
        <taxon>Crustacea</taxon>
        <taxon>Branchiopoda</taxon>
        <taxon>Anostraca</taxon>
        <taxon>Artemiidae</taxon>
        <taxon>Artemia</taxon>
    </lineage>
</organism>
<name>A0AA88H4Y0_ARTSF</name>
<accession>A0AA88H4Y0</accession>
<comment type="similarity">
    <text evidence="2">Belongs to the DNA photolyase class-1 family.</text>
</comment>
<evidence type="ECO:0000313" key="10">
    <source>
        <dbReference type="EMBL" id="KAK2701705.1"/>
    </source>
</evidence>
<feature type="binding site" evidence="6">
    <location>
        <position position="277"/>
    </location>
    <ligand>
        <name>FAD</name>
        <dbReference type="ChEBI" id="CHEBI:57692"/>
    </ligand>
</feature>
<reference evidence="10" key="1">
    <citation type="submission" date="2023-07" db="EMBL/GenBank/DDBJ databases">
        <title>Chromosome-level genome assembly of Artemia franciscana.</title>
        <authorList>
            <person name="Jo E."/>
        </authorList>
    </citation>
    <scope>NUCLEOTIDE SEQUENCE</scope>
    <source>
        <tissue evidence="10">Whole body</tissue>
    </source>
</reference>
<keyword evidence="5" id="KW-0157">Chromophore</keyword>
<dbReference type="GO" id="GO:0071949">
    <property type="term" value="F:FAD binding"/>
    <property type="evidence" value="ECO:0007669"/>
    <property type="project" value="TreeGrafter"/>
</dbReference>
<protein>
    <recommendedName>
        <fullName evidence="9">Photolyase/cryptochrome alpha/beta domain-containing protein</fullName>
    </recommendedName>
</protein>
<comment type="cofactor">
    <cofactor evidence="6">
        <name>FAD</name>
        <dbReference type="ChEBI" id="CHEBI:57692"/>
    </cofactor>
    <text evidence="6">Binds 1 FAD per subunit.</text>
</comment>
<dbReference type="PROSITE" id="PS00394">
    <property type="entry name" value="DNA_PHOTOLYASES_1_1"/>
    <property type="match status" value="1"/>
</dbReference>
<keyword evidence="11" id="KW-1185">Reference proteome</keyword>
<feature type="site" description="Electron transfer via tryptophanyl radical" evidence="7">
    <location>
        <position position="387"/>
    </location>
</feature>
<dbReference type="Gene3D" id="1.25.40.80">
    <property type="match status" value="1"/>
</dbReference>
<feature type="region of interest" description="Disordered" evidence="8">
    <location>
        <begin position="439"/>
        <end position="461"/>
    </location>
</feature>
<dbReference type="Gene3D" id="1.10.579.10">
    <property type="entry name" value="DNA Cyclobutane Dipyrimidine Photolyase, subunit A, domain 3"/>
    <property type="match status" value="1"/>
</dbReference>
<gene>
    <name evidence="10" type="ORF">QYM36_019667</name>
</gene>
<dbReference type="GO" id="GO:0006950">
    <property type="term" value="P:response to stress"/>
    <property type="evidence" value="ECO:0007669"/>
    <property type="project" value="UniProtKB-ARBA"/>
</dbReference>
<dbReference type="SUPFAM" id="SSF48173">
    <property type="entry name" value="Cryptochrome/photolyase FAD-binding domain"/>
    <property type="match status" value="1"/>
</dbReference>
<feature type="binding site" evidence="6">
    <location>
        <begin position="238"/>
        <end position="242"/>
    </location>
    <ligand>
        <name>FAD</name>
        <dbReference type="ChEBI" id="CHEBI:57692"/>
    </ligand>
</feature>
<evidence type="ECO:0000256" key="7">
    <source>
        <dbReference type="PIRSR" id="PIRSR602081-2"/>
    </source>
</evidence>
<dbReference type="InterPro" id="IPR018394">
    <property type="entry name" value="DNA_photolyase_1_CS_C"/>
</dbReference>
<dbReference type="EMBL" id="JAVRJZ010002296">
    <property type="protein sequence ID" value="KAK2701705.1"/>
    <property type="molecule type" value="Genomic_DNA"/>
</dbReference>
<dbReference type="InterPro" id="IPR036134">
    <property type="entry name" value="Crypto/Photolyase_FAD-like_sf"/>
</dbReference>
<dbReference type="InterPro" id="IPR005101">
    <property type="entry name" value="Cryptochr/Photolyase_FAD-bd"/>
</dbReference>
<dbReference type="GO" id="GO:0006139">
    <property type="term" value="P:nucleobase-containing compound metabolic process"/>
    <property type="evidence" value="ECO:0007669"/>
    <property type="project" value="UniProtKB-ARBA"/>
</dbReference>
<evidence type="ECO:0000259" key="9">
    <source>
        <dbReference type="PROSITE" id="PS51645"/>
    </source>
</evidence>
<feature type="domain" description="Photolyase/cryptochrome alpha/beta" evidence="9">
    <location>
        <begin position="3"/>
        <end position="132"/>
    </location>
</feature>
<dbReference type="Proteomes" id="UP001187531">
    <property type="component" value="Unassembled WGS sequence"/>
</dbReference>
<dbReference type="GO" id="GO:0003677">
    <property type="term" value="F:DNA binding"/>
    <property type="evidence" value="ECO:0007669"/>
    <property type="project" value="TreeGrafter"/>
</dbReference>
<dbReference type="InterPro" id="IPR036155">
    <property type="entry name" value="Crypto/Photolyase_N_sf"/>
</dbReference>
<dbReference type="PANTHER" id="PTHR11455">
    <property type="entry name" value="CRYPTOCHROME"/>
    <property type="match status" value="1"/>
</dbReference>
<keyword evidence="4 6" id="KW-0274">FAD</keyword>
<proteinExistence type="inferred from homology"/>
<dbReference type="FunFam" id="1.10.579.10:FF:000003">
    <property type="entry name" value="Deoxyribodipyrimidine photo-lyase"/>
    <property type="match status" value="1"/>
</dbReference>
<dbReference type="InterPro" id="IPR014729">
    <property type="entry name" value="Rossmann-like_a/b/a_fold"/>
</dbReference>
<evidence type="ECO:0000313" key="11">
    <source>
        <dbReference type="Proteomes" id="UP001187531"/>
    </source>
</evidence>
<dbReference type="PRINTS" id="PR00147">
    <property type="entry name" value="DNAPHOTLYASE"/>
</dbReference>
<keyword evidence="3 6" id="KW-0285">Flavoprotein</keyword>
<evidence type="ECO:0000256" key="1">
    <source>
        <dbReference type="ARBA" id="ARBA00001932"/>
    </source>
</evidence>
<evidence type="ECO:0000256" key="5">
    <source>
        <dbReference type="ARBA" id="ARBA00022991"/>
    </source>
</evidence>
<feature type="binding site" evidence="6">
    <location>
        <begin position="377"/>
        <end position="379"/>
    </location>
    <ligand>
        <name>FAD</name>
        <dbReference type="ChEBI" id="CHEBI:57692"/>
    </ligand>
</feature>
<dbReference type="Pfam" id="PF03441">
    <property type="entry name" value="FAD_binding_7"/>
    <property type="match status" value="1"/>
</dbReference>
<dbReference type="GO" id="GO:0003904">
    <property type="term" value="F:deoxyribodipyrimidine photo-lyase activity"/>
    <property type="evidence" value="ECO:0007669"/>
    <property type="project" value="TreeGrafter"/>
</dbReference>
<sequence>MSSTAIMWFRNDLRLHDNPALIAALEHEQVIPLYIHAPEEAEPYAPGEASCWWLKQSLESLETALQEKFNLTLQIRSGSSLAAIQNLIDLHDVESVYWNRRYEPALRRVDENIKKMLNADGLQVKSFNGSLIFEPWEIENQQGDPYRVFTPFYKRAVQMPSLPLQQLPDRQVTTFVQVGSKNLTIADLFLTSTFRWYNKFEGQWAIGEDAAHDRLMEFVNDDISIYKDKRDRLADHATSRLSAHLHFGEISPRQILHVTQQYKHDQNERNDGAIEAFERQLFWRDFGHHLLYHYPQTQDDVFNQKYTNFPWQHDDELLQKWQRGETGIPLVDAGMRELWATGSMHNRARMIVASFLTKNLGLHWLDGARWFWNTLVDADLANNTLGWQWSAGCGADASPYYRIFNPVTQGQRFDANGDYIRRWLPELAHLPNKIIHAPWQASTNDRPSDKSDTLSPDYPEPIVDLAESRKLALERYGAWKDNAP</sequence>
<comment type="cofactor">
    <cofactor evidence="1">
        <name>(6R)-5,10-methylene-5,6,7,8-tetrahydrofolate</name>
        <dbReference type="ChEBI" id="CHEBI:15636"/>
    </cofactor>
</comment>
<dbReference type="Pfam" id="PF00875">
    <property type="entry name" value="DNA_photolyase"/>
    <property type="match status" value="1"/>
</dbReference>
<dbReference type="PROSITE" id="PS51645">
    <property type="entry name" value="PHR_CRY_ALPHA_BETA"/>
    <property type="match status" value="1"/>
</dbReference>
<evidence type="ECO:0000256" key="3">
    <source>
        <dbReference type="ARBA" id="ARBA00022630"/>
    </source>
</evidence>
<dbReference type="GO" id="GO:0009416">
    <property type="term" value="P:response to light stimulus"/>
    <property type="evidence" value="ECO:0007669"/>
    <property type="project" value="TreeGrafter"/>
</dbReference>
<evidence type="ECO:0000256" key="4">
    <source>
        <dbReference type="ARBA" id="ARBA00022827"/>
    </source>
</evidence>
<feature type="site" description="Electron transfer via tryptophanyl radical" evidence="7">
    <location>
        <position position="364"/>
    </location>
</feature>
<evidence type="ECO:0000256" key="8">
    <source>
        <dbReference type="SAM" id="MobiDB-lite"/>
    </source>
</evidence>
<dbReference type="Gene3D" id="3.40.50.620">
    <property type="entry name" value="HUPs"/>
    <property type="match status" value="1"/>
</dbReference>
<feature type="site" description="Electron transfer via tryptophanyl radical" evidence="7">
    <location>
        <position position="311"/>
    </location>
</feature>